<evidence type="ECO:0000256" key="2">
    <source>
        <dbReference type="ARBA" id="ARBA00023315"/>
    </source>
</evidence>
<accession>A0A1I4EYZ6</accession>
<proteinExistence type="predicted"/>
<evidence type="ECO:0000259" key="3">
    <source>
        <dbReference type="PROSITE" id="PS51186"/>
    </source>
</evidence>
<evidence type="ECO:0000313" key="4">
    <source>
        <dbReference type="EMBL" id="SFL10290.1"/>
    </source>
</evidence>
<dbReference type="InterPro" id="IPR016181">
    <property type="entry name" value="Acyl_CoA_acyltransferase"/>
</dbReference>
<dbReference type="EMBL" id="FOSL01000032">
    <property type="protein sequence ID" value="SFL10290.1"/>
    <property type="molecule type" value="Genomic_DNA"/>
</dbReference>
<keyword evidence="5" id="KW-1185">Reference proteome</keyword>
<dbReference type="Gene3D" id="3.40.630.30">
    <property type="match status" value="1"/>
</dbReference>
<protein>
    <submittedName>
        <fullName evidence="4">Predicted N-acetyltransferase YhbS</fullName>
    </submittedName>
</protein>
<feature type="domain" description="N-acetyltransferase" evidence="3">
    <location>
        <begin position="9"/>
        <end position="159"/>
    </location>
</feature>
<name>A0A1I4EYZ6_9HYPH</name>
<dbReference type="Proteomes" id="UP000323300">
    <property type="component" value="Unassembled WGS sequence"/>
</dbReference>
<organism evidence="4 5">
    <name type="scientific">Neomesorhizobium albiziae</name>
    <dbReference type="NCBI Taxonomy" id="335020"/>
    <lineage>
        <taxon>Bacteria</taxon>
        <taxon>Pseudomonadati</taxon>
        <taxon>Pseudomonadota</taxon>
        <taxon>Alphaproteobacteria</taxon>
        <taxon>Hyphomicrobiales</taxon>
        <taxon>Phyllobacteriaceae</taxon>
        <taxon>Neomesorhizobium</taxon>
    </lineage>
</organism>
<dbReference type="PROSITE" id="PS51186">
    <property type="entry name" value="GNAT"/>
    <property type="match status" value="1"/>
</dbReference>
<evidence type="ECO:0000256" key="1">
    <source>
        <dbReference type="ARBA" id="ARBA00022679"/>
    </source>
</evidence>
<reference evidence="4 5" key="1">
    <citation type="submission" date="2016-10" db="EMBL/GenBank/DDBJ databases">
        <authorList>
            <person name="Varghese N."/>
            <person name="Submissions S."/>
        </authorList>
    </citation>
    <scope>NUCLEOTIDE SEQUENCE [LARGE SCALE GENOMIC DNA]</scope>
    <source>
        <strain evidence="4 5">DSM 21822</strain>
    </source>
</reference>
<keyword evidence="2" id="KW-0012">Acyltransferase</keyword>
<keyword evidence="1 4" id="KW-0808">Transferase</keyword>
<dbReference type="RefSeq" id="WP_244621931.1">
    <property type="nucleotide sequence ID" value="NZ_BSPE01000009.1"/>
</dbReference>
<dbReference type="SUPFAM" id="SSF55729">
    <property type="entry name" value="Acyl-CoA N-acyltransferases (Nat)"/>
    <property type="match status" value="1"/>
</dbReference>
<dbReference type="InterPro" id="IPR050832">
    <property type="entry name" value="Bact_Acetyltransf"/>
</dbReference>
<dbReference type="PANTHER" id="PTHR43877">
    <property type="entry name" value="AMINOALKYLPHOSPHONATE N-ACETYLTRANSFERASE-RELATED-RELATED"/>
    <property type="match status" value="1"/>
</dbReference>
<dbReference type="Pfam" id="PF00583">
    <property type="entry name" value="Acetyltransf_1"/>
    <property type="match status" value="1"/>
</dbReference>
<evidence type="ECO:0000313" key="5">
    <source>
        <dbReference type="Proteomes" id="UP000323300"/>
    </source>
</evidence>
<dbReference type="GO" id="GO:0016747">
    <property type="term" value="F:acyltransferase activity, transferring groups other than amino-acyl groups"/>
    <property type="evidence" value="ECO:0007669"/>
    <property type="project" value="InterPro"/>
</dbReference>
<gene>
    <name evidence="4" type="ORF">SAMN04488498_13213</name>
</gene>
<dbReference type="InterPro" id="IPR000182">
    <property type="entry name" value="GNAT_dom"/>
</dbReference>
<sequence length="159" mass="17151">MARHDITGITIRLAQRSDLPGLIAIFAADEIGGHGDTTEPAALPAYRTAFDRIAANPFDTLYVVELGGDVVGTFQTTLGTSLPGRGSLNLTIGAVQTRADMRGRGIGAAMMRYAIERGRDAGAATIQLMSNNDRVDAHRFYRRLGFKQSHAGFKMKLLD</sequence>
<dbReference type="AlphaFoldDB" id="A0A1I4EYZ6"/>
<dbReference type="CDD" id="cd04301">
    <property type="entry name" value="NAT_SF"/>
    <property type="match status" value="1"/>
</dbReference>